<dbReference type="Proteomes" id="UP000799755">
    <property type="component" value="Unassembled WGS sequence"/>
</dbReference>
<dbReference type="EMBL" id="MU003538">
    <property type="protein sequence ID" value="KAF2464233.1"/>
    <property type="molecule type" value="Genomic_DNA"/>
</dbReference>
<name>A0ACB6QB97_9PLEO</name>
<protein>
    <submittedName>
        <fullName evidence="1">Uncharacterized protein</fullName>
    </submittedName>
</protein>
<keyword evidence="2" id="KW-1185">Reference proteome</keyword>
<evidence type="ECO:0000313" key="1">
    <source>
        <dbReference type="EMBL" id="KAF2464233.1"/>
    </source>
</evidence>
<accession>A0ACB6QB97</accession>
<organism evidence="1 2">
    <name type="scientific">Lindgomyces ingoldianus</name>
    <dbReference type="NCBI Taxonomy" id="673940"/>
    <lineage>
        <taxon>Eukaryota</taxon>
        <taxon>Fungi</taxon>
        <taxon>Dikarya</taxon>
        <taxon>Ascomycota</taxon>
        <taxon>Pezizomycotina</taxon>
        <taxon>Dothideomycetes</taxon>
        <taxon>Pleosporomycetidae</taxon>
        <taxon>Pleosporales</taxon>
        <taxon>Lindgomycetaceae</taxon>
        <taxon>Lindgomyces</taxon>
    </lineage>
</organism>
<reference evidence="1" key="1">
    <citation type="journal article" date="2020" name="Stud. Mycol.">
        <title>101 Dothideomycetes genomes: a test case for predicting lifestyles and emergence of pathogens.</title>
        <authorList>
            <person name="Haridas S."/>
            <person name="Albert R."/>
            <person name="Binder M."/>
            <person name="Bloem J."/>
            <person name="Labutti K."/>
            <person name="Salamov A."/>
            <person name="Andreopoulos B."/>
            <person name="Baker S."/>
            <person name="Barry K."/>
            <person name="Bills G."/>
            <person name="Bluhm B."/>
            <person name="Cannon C."/>
            <person name="Castanera R."/>
            <person name="Culley D."/>
            <person name="Daum C."/>
            <person name="Ezra D."/>
            <person name="Gonzalez J."/>
            <person name="Henrissat B."/>
            <person name="Kuo A."/>
            <person name="Liang C."/>
            <person name="Lipzen A."/>
            <person name="Lutzoni F."/>
            <person name="Magnuson J."/>
            <person name="Mondo S."/>
            <person name="Nolan M."/>
            <person name="Ohm R."/>
            <person name="Pangilinan J."/>
            <person name="Park H.-J."/>
            <person name="Ramirez L."/>
            <person name="Alfaro M."/>
            <person name="Sun H."/>
            <person name="Tritt A."/>
            <person name="Yoshinaga Y."/>
            <person name="Zwiers L.-H."/>
            <person name="Turgeon B."/>
            <person name="Goodwin S."/>
            <person name="Spatafora J."/>
            <person name="Crous P."/>
            <person name="Grigoriev I."/>
        </authorList>
    </citation>
    <scope>NUCLEOTIDE SEQUENCE</scope>
    <source>
        <strain evidence="1">ATCC 200398</strain>
    </source>
</reference>
<evidence type="ECO:0000313" key="2">
    <source>
        <dbReference type="Proteomes" id="UP000799755"/>
    </source>
</evidence>
<proteinExistence type="predicted"/>
<sequence length="753" mass="84385">MASPLPSSSSIATSPESSGPVAPNPSIQKSFSCVLCASRKVKCDKSPGGCGNCTKARVKCIYKTPPPPRRRKKGVREIDVHARLRLYEDALRKLGVEPADLEREELHKLQVRRASLVENTFFEEDAERAQHGRRNSDAGVLISGDGKSRYLENQLWTSLRGEFRDSKELLEESSEEEDFQDSSGSSPVAFSNDGSNLLFGIAKSATNLRHAHPQPVQVFKLWQTYLDNINPLVKVFHTPTVQQQILNSSGNLDEIPKNIEALLFGIYCISLGSIGDAECDAIMGEPKAIVTQRFRSAAQHALINANFLKSSDLMVLQAFVLFLLSLQNYDARVIFILTGIAGRIGQRLGLHRDGEILGLPPFEVEMRRRLWWQIMFLEGFAEKLAGTGSKIFMGDTKMPSNLNDSDLFQGMKEIPKEHEGATEMMHFLIRCHGGQFLKRAATIGTPLHNFDGAWNRLSSPSINVAAKDKAIDELEAMLHHKFLQYCDRSIPWHFMCSYLVKALICMMRFMAHNSEVSTNGTSKMAQAERDVLFNISLEVCSFQILAYTTKEMQGFLWHVNMHFQWKALIYLISELRYRTEAPLADDAWKKVQMVFDFHPNFNKEVSKRALPIAIGNLTLKAWDAYLTARGMPEGGEPYFIQVLRSQRMKAKSSRTPSEQSELPPTQYPASTSLDDGMNLPPESVTQKVDPLQSFQWNPELAASLDISPVIPDLPPLDPDQMNWSAWENLLVDFSMQDATAPFSAANGFGFAGQ</sequence>
<comment type="caution">
    <text evidence="1">The sequence shown here is derived from an EMBL/GenBank/DDBJ whole genome shotgun (WGS) entry which is preliminary data.</text>
</comment>
<gene>
    <name evidence="1" type="ORF">BDR25DRAFT_346753</name>
</gene>